<evidence type="ECO:0000256" key="1">
    <source>
        <dbReference type="SAM" id="Phobius"/>
    </source>
</evidence>
<feature type="transmembrane region" description="Helical" evidence="1">
    <location>
        <begin position="62"/>
        <end position="84"/>
    </location>
</feature>
<dbReference type="InterPro" id="IPR000045">
    <property type="entry name" value="Prepilin_IV_endopep_pep"/>
</dbReference>
<dbReference type="RefSeq" id="WP_109276022.1">
    <property type="nucleotide sequence ID" value="NZ_QFKX01000004.1"/>
</dbReference>
<gene>
    <name evidence="3" type="ORF">DEO23_10650</name>
</gene>
<name>A0A2U2RII2_9MICO</name>
<keyword evidence="4" id="KW-1185">Reference proteome</keyword>
<comment type="caution">
    <text evidence="3">The sequence shown here is derived from an EMBL/GenBank/DDBJ whole genome shotgun (WGS) entry which is preliminary data.</text>
</comment>
<accession>A0A2U2RII2</accession>
<protein>
    <recommendedName>
        <fullName evidence="2">Prepilin type IV endopeptidase peptidase domain-containing protein</fullName>
    </recommendedName>
</protein>
<keyword evidence="1" id="KW-0472">Membrane</keyword>
<organism evidence="3 4">
    <name type="scientific">Brachybacterium endophyticum</name>
    <dbReference type="NCBI Taxonomy" id="2182385"/>
    <lineage>
        <taxon>Bacteria</taxon>
        <taxon>Bacillati</taxon>
        <taxon>Actinomycetota</taxon>
        <taxon>Actinomycetes</taxon>
        <taxon>Micrococcales</taxon>
        <taxon>Dermabacteraceae</taxon>
        <taxon>Brachybacterium</taxon>
    </lineage>
</organism>
<sequence>MSHVPALLLLPLLAVYLPHAVVLSAIDGAEHRLPNRWVASLTLLLAAALALLAALQVELRPLIGAAAVIAVVVAALGVAVALVAPRLIGMGDAKTAPAVVLMSAAMGPEVLIAGALATAVLGGLVGIVVMAATRSAGTRFAFGPLLLAGPFLGLLGADAVRAALGT</sequence>
<evidence type="ECO:0000313" key="3">
    <source>
        <dbReference type="EMBL" id="PWH05666.1"/>
    </source>
</evidence>
<feature type="transmembrane region" description="Helical" evidence="1">
    <location>
        <begin position="110"/>
        <end position="133"/>
    </location>
</feature>
<dbReference type="AlphaFoldDB" id="A0A2U2RII2"/>
<evidence type="ECO:0000259" key="2">
    <source>
        <dbReference type="Pfam" id="PF01478"/>
    </source>
</evidence>
<evidence type="ECO:0000313" key="4">
    <source>
        <dbReference type="Proteomes" id="UP000245590"/>
    </source>
</evidence>
<feature type="transmembrane region" description="Helical" evidence="1">
    <location>
        <begin position="145"/>
        <end position="164"/>
    </location>
</feature>
<keyword evidence="1" id="KW-1133">Transmembrane helix</keyword>
<dbReference type="EMBL" id="QFKX01000004">
    <property type="protein sequence ID" value="PWH05666.1"/>
    <property type="molecule type" value="Genomic_DNA"/>
</dbReference>
<feature type="transmembrane region" description="Helical" evidence="1">
    <location>
        <begin position="35"/>
        <end position="55"/>
    </location>
</feature>
<dbReference type="GO" id="GO:0016020">
    <property type="term" value="C:membrane"/>
    <property type="evidence" value="ECO:0007669"/>
    <property type="project" value="InterPro"/>
</dbReference>
<dbReference type="Pfam" id="PF01478">
    <property type="entry name" value="Peptidase_A24"/>
    <property type="match status" value="1"/>
</dbReference>
<feature type="domain" description="Prepilin type IV endopeptidase peptidase" evidence="2">
    <location>
        <begin position="15"/>
        <end position="126"/>
    </location>
</feature>
<dbReference type="GO" id="GO:0004190">
    <property type="term" value="F:aspartic-type endopeptidase activity"/>
    <property type="evidence" value="ECO:0007669"/>
    <property type="project" value="InterPro"/>
</dbReference>
<reference evidence="3 4" key="1">
    <citation type="submission" date="2018-05" db="EMBL/GenBank/DDBJ databases">
        <title>Brachybacterium sp. M1HQ-2T, whole genome shotgun sequence.</title>
        <authorList>
            <person name="Tuo L."/>
        </authorList>
    </citation>
    <scope>NUCLEOTIDE SEQUENCE [LARGE SCALE GENOMIC DNA]</scope>
    <source>
        <strain evidence="3 4">M1HQ-2</strain>
    </source>
</reference>
<dbReference type="Proteomes" id="UP000245590">
    <property type="component" value="Unassembled WGS sequence"/>
</dbReference>
<proteinExistence type="predicted"/>
<keyword evidence="1" id="KW-0812">Transmembrane</keyword>